<organism evidence="4 5">
    <name type="scientific">Pseudarthrobacter oxydans</name>
    <name type="common">Arthrobacter oxydans</name>
    <dbReference type="NCBI Taxonomy" id="1671"/>
    <lineage>
        <taxon>Bacteria</taxon>
        <taxon>Bacillati</taxon>
        <taxon>Actinomycetota</taxon>
        <taxon>Actinomycetes</taxon>
        <taxon>Micrococcales</taxon>
        <taxon>Micrococcaceae</taxon>
        <taxon>Pseudarthrobacter</taxon>
    </lineage>
</organism>
<evidence type="ECO:0000313" key="4">
    <source>
        <dbReference type="EMBL" id="MDR7162602.1"/>
    </source>
</evidence>
<dbReference type="PROSITE" id="PS51318">
    <property type="entry name" value="TAT"/>
    <property type="match status" value="1"/>
</dbReference>
<dbReference type="EMBL" id="JAVDWN010000001">
    <property type="protein sequence ID" value="MDR7162602.1"/>
    <property type="molecule type" value="Genomic_DNA"/>
</dbReference>
<dbReference type="Pfam" id="PF07510">
    <property type="entry name" value="GmrSD_C"/>
    <property type="match status" value="1"/>
</dbReference>
<dbReference type="AlphaFoldDB" id="A0AAW8N8P7"/>
<dbReference type="RefSeq" id="WP_310108634.1">
    <property type="nucleotide sequence ID" value="NZ_JAVDTN010000001.1"/>
</dbReference>
<feature type="signal peptide" evidence="2">
    <location>
        <begin position="1"/>
        <end position="30"/>
    </location>
</feature>
<evidence type="ECO:0000259" key="3">
    <source>
        <dbReference type="SMART" id="SM00894"/>
    </source>
</evidence>
<comment type="caution">
    <text evidence="4">The sequence shown here is derived from an EMBL/GenBank/DDBJ whole genome shotgun (WGS) entry which is preliminary data.</text>
</comment>
<evidence type="ECO:0000313" key="5">
    <source>
        <dbReference type="Proteomes" id="UP001262032"/>
    </source>
</evidence>
<dbReference type="SMART" id="SM00894">
    <property type="entry name" value="Excalibur"/>
    <property type="match status" value="1"/>
</dbReference>
<feature type="domain" description="Excalibur calcium-binding" evidence="3">
    <location>
        <begin position="656"/>
        <end position="692"/>
    </location>
</feature>
<keyword evidence="2" id="KW-0732">Signal</keyword>
<dbReference type="InterPro" id="IPR006311">
    <property type="entry name" value="TAT_signal"/>
</dbReference>
<evidence type="ECO:0000256" key="1">
    <source>
        <dbReference type="SAM" id="MobiDB-lite"/>
    </source>
</evidence>
<feature type="chain" id="PRO_5043331262" description="Excalibur calcium-binding domain-containing protein" evidence="2">
    <location>
        <begin position="31"/>
        <end position="693"/>
    </location>
</feature>
<evidence type="ECO:0000256" key="2">
    <source>
        <dbReference type="SAM" id="SignalP"/>
    </source>
</evidence>
<feature type="region of interest" description="Disordered" evidence="1">
    <location>
        <begin position="34"/>
        <end position="86"/>
    </location>
</feature>
<dbReference type="Proteomes" id="UP001262032">
    <property type="component" value="Unassembled WGS sequence"/>
</dbReference>
<dbReference type="GeneID" id="97420777"/>
<feature type="compositionally biased region" description="Low complexity" evidence="1">
    <location>
        <begin position="50"/>
        <end position="80"/>
    </location>
</feature>
<dbReference type="InterPro" id="IPR013207">
    <property type="entry name" value="LGFP"/>
</dbReference>
<protein>
    <recommendedName>
        <fullName evidence="3">Excalibur calcium-binding domain-containing protein</fullName>
    </recommendedName>
</protein>
<dbReference type="Pfam" id="PF05901">
    <property type="entry name" value="Excalibur"/>
    <property type="match status" value="1"/>
</dbReference>
<dbReference type="InterPro" id="IPR008613">
    <property type="entry name" value="Excalibur_Ca-bd_domain"/>
</dbReference>
<dbReference type="Pfam" id="PF08310">
    <property type="entry name" value="LGFP"/>
    <property type="match status" value="6"/>
</dbReference>
<dbReference type="PANTHER" id="PTHR24094">
    <property type="entry name" value="SECRETED PROTEIN"/>
    <property type="match status" value="1"/>
</dbReference>
<accession>A0AAW8N8P7</accession>
<name>A0AAW8N8P7_PSEOX</name>
<sequence>MGASQRRLLAAAASLAIAASSIGSVAPAIAAPTTVTNEQVTEPTNPPAETPEASTGTSGAPAATDEGTPAPTEEPSTPASLEPETPVNAEAPQVASTENLPAASEGGIFFGQVFGLLGALKVLPEDTSAYDRDLFEHWIDADGDQCHTRKEVLIAESQVPATVGAGCTVTAGQWTGWYGGGTAYDASQIEIDHFVALSEAWDSGAAYWTPEQRRDFANDLVIGESLEAVPSAVNQSKSDHDPTGWLPEDPTLWCKYVTSWLKVKYRWNLAVDQDEYYGIERILSLGSCGYDTLYYPEKAGTSEPTADRTYLVQGAIGAKHATVAGVLGSPTSEEFANQRFGGSYQLFERGTIAYLAQFGAYMVIGGINTVWHSIGAQNSDLGYPTSDEYAPMAGGVMQNFQFGKISWNPATGSRITKGGIGVTWDNAGGPLSGLGYPTTDEYAPMPGGVMQGFQYGKISWNAATGSRITKGGIGATWDKVGGPLSGLGYPTTDEYATANGGVTQAFQYGQIVWSPATGSRFIKGGIGQTWINAGGPNSGLGYPTSDEVGGLVGGGAKQYFQGGEVVWSPASGARVMTGGIRSAWVGQGSEGGRLGYPTTNEYAASGGGYSQDYQGGRITWRSGSVGIEYASDAYQPAPAPAPVPAPAPAPAPAPVYYANCTAVRNAGAAPLYWWQPGYRAALDGDSDGIACEG</sequence>
<dbReference type="InterPro" id="IPR011089">
    <property type="entry name" value="GmrSD_C"/>
</dbReference>
<reference evidence="4" key="1">
    <citation type="submission" date="2023-07" db="EMBL/GenBank/DDBJ databases">
        <title>Sorghum-associated microbial communities from plants grown in Nebraska, USA.</title>
        <authorList>
            <person name="Schachtman D."/>
        </authorList>
    </citation>
    <scope>NUCLEOTIDE SEQUENCE</scope>
    <source>
        <strain evidence="4">BE261</strain>
    </source>
</reference>
<dbReference type="PANTHER" id="PTHR24094:SF15">
    <property type="entry name" value="AMP-DEPENDENT SYNTHETASE_LIGASE DOMAIN-CONTAINING PROTEIN-RELATED"/>
    <property type="match status" value="1"/>
</dbReference>
<proteinExistence type="predicted"/>
<gene>
    <name evidence="4" type="ORF">J2X12_000603</name>
</gene>